<dbReference type="InterPro" id="IPR036188">
    <property type="entry name" value="FAD/NAD-bd_sf"/>
</dbReference>
<dbReference type="Gene3D" id="3.50.50.60">
    <property type="entry name" value="FAD/NAD(P)-binding domain"/>
    <property type="match status" value="1"/>
</dbReference>
<dbReference type="InterPro" id="IPR006076">
    <property type="entry name" value="FAD-dep_OxRdtase"/>
</dbReference>
<name>A0ABS3VNF6_MICEH</name>
<evidence type="ECO:0000313" key="3">
    <source>
        <dbReference type="EMBL" id="MBO4205909.1"/>
    </source>
</evidence>
<comment type="caution">
    <text evidence="3">The sequence shown here is derived from an EMBL/GenBank/DDBJ whole genome shotgun (WGS) entry which is preliminary data.</text>
</comment>
<dbReference type="RefSeq" id="WP_208812348.1">
    <property type="nucleotide sequence ID" value="NZ_WVUH01000042.1"/>
</dbReference>
<evidence type="ECO:0000313" key="4">
    <source>
        <dbReference type="Proteomes" id="UP000823521"/>
    </source>
</evidence>
<dbReference type="EMBL" id="WVUH01000042">
    <property type="protein sequence ID" value="MBO4205909.1"/>
    <property type="molecule type" value="Genomic_DNA"/>
</dbReference>
<accession>A0ABS3VNF6</accession>
<evidence type="ECO:0000256" key="1">
    <source>
        <dbReference type="ARBA" id="ARBA00023002"/>
    </source>
</evidence>
<keyword evidence="1" id="KW-0560">Oxidoreductase</keyword>
<dbReference type="SUPFAM" id="SSF51905">
    <property type="entry name" value="FAD/NAD(P)-binding domain"/>
    <property type="match status" value="1"/>
</dbReference>
<feature type="domain" description="FAD dependent oxidoreductase" evidence="2">
    <location>
        <begin position="8"/>
        <end position="376"/>
    </location>
</feature>
<protein>
    <submittedName>
        <fullName evidence="3">FAD-dependent oxidoreductase</fullName>
    </submittedName>
</protein>
<dbReference type="Gene3D" id="3.30.9.10">
    <property type="entry name" value="D-Amino Acid Oxidase, subunit A, domain 2"/>
    <property type="match status" value="1"/>
</dbReference>
<dbReference type="Proteomes" id="UP000823521">
    <property type="component" value="Unassembled WGS sequence"/>
</dbReference>
<dbReference type="PANTHER" id="PTHR13847:SF289">
    <property type="entry name" value="GLYCINE OXIDASE"/>
    <property type="match status" value="1"/>
</dbReference>
<keyword evidence="4" id="KW-1185">Reference proteome</keyword>
<evidence type="ECO:0000259" key="2">
    <source>
        <dbReference type="Pfam" id="PF01266"/>
    </source>
</evidence>
<reference evidence="3 4" key="1">
    <citation type="submission" date="2019-12" db="EMBL/GenBank/DDBJ databases">
        <title>Whole genome sequencing of endophytic Actinobacterium Micromonospora sp. MPMI6T.</title>
        <authorList>
            <person name="Evv R."/>
            <person name="Podile A.R."/>
        </authorList>
    </citation>
    <scope>NUCLEOTIDE SEQUENCE [LARGE SCALE GENOMIC DNA]</scope>
    <source>
        <strain evidence="3 4">MPMI6</strain>
    </source>
</reference>
<gene>
    <name evidence="3" type="ORF">GSF22_07800</name>
</gene>
<dbReference type="PANTHER" id="PTHR13847">
    <property type="entry name" value="SARCOSINE DEHYDROGENASE-RELATED"/>
    <property type="match status" value="1"/>
</dbReference>
<organism evidence="3 4">
    <name type="scientific">Micromonospora echinofusca</name>
    <dbReference type="NCBI Taxonomy" id="47858"/>
    <lineage>
        <taxon>Bacteria</taxon>
        <taxon>Bacillati</taxon>
        <taxon>Actinomycetota</taxon>
        <taxon>Actinomycetes</taxon>
        <taxon>Micromonosporales</taxon>
        <taxon>Micromonosporaceae</taxon>
        <taxon>Micromonospora</taxon>
    </lineage>
</organism>
<dbReference type="Pfam" id="PF01266">
    <property type="entry name" value="DAO"/>
    <property type="match status" value="1"/>
</dbReference>
<proteinExistence type="predicted"/>
<sequence length="489" mass="52118">MNVKTPYDVVVVGNGIVGLSIAYELAKRARELRIAVLGPAHRSGAASMAAGAMLNTFGEITKYTLLSPAGQAKFQICRDALDRWPTWLQEVKDASGVADLDRSLSQGTTVLLNAKSGHLDDENFAALQSALAKFDEPFEEISPADVPGLDPLAEARPLRAIHLPREGAIDARAVLDAMQTAATSLGVTVIDAEVTGFDVRDGRAHGVHLADGGSIAGATVLLAAGAFSGPLTEVLGPGAVPAMFAGKGIAVQTQRRAEPGFQHVVRTPNRSGSCGLHLIPLGDGVEYLGATNLLFDVPAHVADIGMSEFLVQVAREQLDHKLFFSDVKAWMVGNRPVALDGFPLVGRTSIDGLMIATGTYRDGFHCSPVLAKLVVDDLLGEGSLAESLPHFTPERAPIESMSPQEAVREFAFHGVSASIEAGLRLPSHTDTSVLDLFYQQAAQRFYDLVPHPVGLSPEVLLGTVFSPDLENHRITRYLTDAHKRYSGTR</sequence>